<dbReference type="GeneID" id="6755113"/>
<dbReference type="CDD" id="cd20659">
    <property type="entry name" value="CYP4B_4F-like"/>
    <property type="match status" value="1"/>
</dbReference>
<keyword evidence="2 3" id="KW-0408">Iron</keyword>
<keyword evidence="5" id="KW-1185">Reference proteome</keyword>
<comment type="similarity">
    <text evidence="1 3">Belongs to the cytochrome P450 family.</text>
</comment>
<dbReference type="CTD" id="6755113"/>
<evidence type="ECO:0000313" key="5">
    <source>
        <dbReference type="Proteomes" id="UP000009022"/>
    </source>
</evidence>
<dbReference type="PRINTS" id="PR00463">
    <property type="entry name" value="EP450I"/>
</dbReference>
<keyword evidence="2 3" id="KW-0479">Metal-binding</keyword>
<dbReference type="GO" id="GO:0016705">
    <property type="term" value="F:oxidoreductase activity, acting on paired donors, with incorporation or reduction of molecular oxygen"/>
    <property type="evidence" value="ECO:0007669"/>
    <property type="project" value="InterPro"/>
</dbReference>
<dbReference type="AlphaFoldDB" id="B3S1D7"/>
<dbReference type="PROSITE" id="PS00086">
    <property type="entry name" value="CYTOCHROME_P450"/>
    <property type="match status" value="1"/>
</dbReference>
<dbReference type="SUPFAM" id="SSF48264">
    <property type="entry name" value="Cytochrome P450"/>
    <property type="match status" value="1"/>
</dbReference>
<keyword evidence="3" id="KW-0503">Monooxygenase</keyword>
<evidence type="ECO:0008006" key="6">
    <source>
        <dbReference type="Google" id="ProtNLM"/>
    </source>
</evidence>
<sequence>MHFQLPHRCLSVFCLQLNQFPSPQGHWLYGSLSEMQNPDNILSYLQKQCQNYPSSFFLRLGPFMSILVCNSPDAAKAVIASGGAKENYSYTFIREWLGDGLLISNGGKWARNRKLVTPAFHFGVLKHYLPIYNRCVDVVIEKWSSQAATGQSFEIYSDMNFLTLDIILQSSFSLKTQCQTIGKNDPYVTVVKELAWLTVNRFFSLTGYIPFLYYLTSEGRRFNTCVKESHRFTENVIRKRLREVELGSESNVRDYIDFLDILIKARDRDGKGLSFNNIRNEVETFMFAGHDTTSSALSFTIYLLSKHKEHQQKVRDEVKSVLQGRSDIAWNDLSELKYTTICIKEAMRLYTTVPMIERVLDKDVKIDGITVLAGTKINIPIFVLHGKANTWLNRDEYNPSRFLSEEIAQRDAFSYIPFSAGSRNCIGQSFAMNVLKVAVAKIVRHYHLEIDETKPVVTTIPLVMKSATGIWIKVNEL</sequence>
<name>B3S1D7_TRIAD</name>
<dbReference type="Gene3D" id="1.10.630.10">
    <property type="entry name" value="Cytochrome P450"/>
    <property type="match status" value="1"/>
</dbReference>
<dbReference type="GO" id="GO:0020037">
    <property type="term" value="F:heme binding"/>
    <property type="evidence" value="ECO:0007669"/>
    <property type="project" value="InterPro"/>
</dbReference>
<dbReference type="STRING" id="10228.B3S1D7"/>
<dbReference type="HOGENOM" id="CLU_001570_5_1_1"/>
<accession>B3S1D7</accession>
<dbReference type="PRINTS" id="PR00385">
    <property type="entry name" value="P450"/>
</dbReference>
<dbReference type="OMA" id="LTDIMEP"/>
<dbReference type="GO" id="GO:0005506">
    <property type="term" value="F:iron ion binding"/>
    <property type="evidence" value="ECO:0007669"/>
    <property type="project" value="InterPro"/>
</dbReference>
<dbReference type="Proteomes" id="UP000009022">
    <property type="component" value="Unassembled WGS sequence"/>
</dbReference>
<evidence type="ECO:0000256" key="2">
    <source>
        <dbReference type="PIRSR" id="PIRSR602401-1"/>
    </source>
</evidence>
<dbReference type="KEGG" id="tad:TRIADDRAFT_50444"/>
<evidence type="ECO:0000313" key="4">
    <source>
        <dbReference type="EMBL" id="EDV23309.1"/>
    </source>
</evidence>
<dbReference type="InterPro" id="IPR036396">
    <property type="entry name" value="Cyt_P450_sf"/>
</dbReference>
<comment type="cofactor">
    <cofactor evidence="2">
        <name>heme</name>
        <dbReference type="ChEBI" id="CHEBI:30413"/>
    </cofactor>
</comment>
<dbReference type="InterPro" id="IPR050196">
    <property type="entry name" value="Cytochrome_P450_Monoox"/>
</dbReference>
<dbReference type="FunCoup" id="B3S1D7">
    <property type="interactions" value="95"/>
</dbReference>
<dbReference type="eggNOG" id="KOG0157">
    <property type="taxonomic scope" value="Eukaryota"/>
</dbReference>
<proteinExistence type="inferred from homology"/>
<dbReference type="GO" id="GO:0004497">
    <property type="term" value="F:monooxygenase activity"/>
    <property type="evidence" value="ECO:0007669"/>
    <property type="project" value="UniProtKB-KW"/>
</dbReference>
<dbReference type="PhylomeDB" id="B3S1D7"/>
<keyword evidence="3" id="KW-0560">Oxidoreductase</keyword>
<feature type="binding site" description="axial binding residue" evidence="2">
    <location>
        <position position="425"/>
    </location>
    <ligand>
        <name>heme</name>
        <dbReference type="ChEBI" id="CHEBI:30413"/>
    </ligand>
    <ligandPart>
        <name>Fe</name>
        <dbReference type="ChEBI" id="CHEBI:18248"/>
    </ligandPart>
</feature>
<dbReference type="PANTHER" id="PTHR24291:SF201">
    <property type="entry name" value="CYTOCHROME P450, FAMILY 4, SUBFAMILY B, POLYPEPTIDE 7"/>
    <property type="match status" value="1"/>
</dbReference>
<protein>
    <recommendedName>
        <fullName evidence="6">Cytochrome P450</fullName>
    </recommendedName>
</protein>
<dbReference type="OrthoDB" id="1470350at2759"/>
<dbReference type="EMBL" id="DS985247">
    <property type="protein sequence ID" value="EDV23309.1"/>
    <property type="molecule type" value="Genomic_DNA"/>
</dbReference>
<reference evidence="4 5" key="1">
    <citation type="journal article" date="2008" name="Nature">
        <title>The Trichoplax genome and the nature of placozoans.</title>
        <authorList>
            <person name="Srivastava M."/>
            <person name="Begovic E."/>
            <person name="Chapman J."/>
            <person name="Putnam N.H."/>
            <person name="Hellsten U."/>
            <person name="Kawashima T."/>
            <person name="Kuo A."/>
            <person name="Mitros T."/>
            <person name="Salamov A."/>
            <person name="Carpenter M.L."/>
            <person name="Signorovitch A.Y."/>
            <person name="Moreno M.A."/>
            <person name="Kamm K."/>
            <person name="Grimwood J."/>
            <person name="Schmutz J."/>
            <person name="Shapiro H."/>
            <person name="Grigoriev I.V."/>
            <person name="Buss L.W."/>
            <person name="Schierwater B."/>
            <person name="Dellaporta S.L."/>
            <person name="Rokhsar D.S."/>
        </authorList>
    </citation>
    <scope>NUCLEOTIDE SEQUENCE [LARGE SCALE GENOMIC DNA]</scope>
    <source>
        <strain evidence="4 5">Grell-BS-1999</strain>
    </source>
</reference>
<dbReference type="Pfam" id="PF00067">
    <property type="entry name" value="p450"/>
    <property type="match status" value="1"/>
</dbReference>
<evidence type="ECO:0000256" key="3">
    <source>
        <dbReference type="RuleBase" id="RU000461"/>
    </source>
</evidence>
<dbReference type="RefSeq" id="XP_002114219.1">
    <property type="nucleotide sequence ID" value="XM_002114183.1"/>
</dbReference>
<gene>
    <name evidence="4" type="ORF">TRIADDRAFT_50444</name>
</gene>
<dbReference type="InterPro" id="IPR017972">
    <property type="entry name" value="Cyt_P450_CS"/>
</dbReference>
<keyword evidence="2 3" id="KW-0349">Heme</keyword>
<evidence type="ECO:0000256" key="1">
    <source>
        <dbReference type="ARBA" id="ARBA00010617"/>
    </source>
</evidence>
<dbReference type="PANTHER" id="PTHR24291">
    <property type="entry name" value="CYTOCHROME P450 FAMILY 4"/>
    <property type="match status" value="1"/>
</dbReference>
<dbReference type="InterPro" id="IPR002401">
    <property type="entry name" value="Cyt_P450_E_grp-I"/>
</dbReference>
<dbReference type="InParanoid" id="B3S1D7"/>
<dbReference type="InterPro" id="IPR001128">
    <property type="entry name" value="Cyt_P450"/>
</dbReference>
<organism evidence="4 5">
    <name type="scientific">Trichoplax adhaerens</name>
    <name type="common">Trichoplax reptans</name>
    <dbReference type="NCBI Taxonomy" id="10228"/>
    <lineage>
        <taxon>Eukaryota</taxon>
        <taxon>Metazoa</taxon>
        <taxon>Placozoa</taxon>
        <taxon>Uniplacotomia</taxon>
        <taxon>Trichoplacea</taxon>
        <taxon>Trichoplacidae</taxon>
        <taxon>Trichoplax</taxon>
    </lineage>
</organism>